<evidence type="ECO:0000259" key="5">
    <source>
        <dbReference type="SMART" id="SM00563"/>
    </source>
</evidence>
<dbReference type="GO" id="GO:0003841">
    <property type="term" value="F:1-acylglycerol-3-phosphate O-acyltransferase activity"/>
    <property type="evidence" value="ECO:0007669"/>
    <property type="project" value="TreeGrafter"/>
</dbReference>
<dbReference type="AlphaFoldDB" id="A0A9X1W5I8"/>
<keyword evidence="4" id="KW-0812">Transmembrane</keyword>
<keyword evidence="3 6" id="KW-0012">Acyltransferase</keyword>
<dbReference type="SUPFAM" id="SSF69593">
    <property type="entry name" value="Glycerol-3-phosphate (1)-acyltransferase"/>
    <property type="match status" value="1"/>
</dbReference>
<accession>A0A9X1W5I8</accession>
<name>A0A9X1W5I8_9GAMM</name>
<evidence type="ECO:0000256" key="4">
    <source>
        <dbReference type="SAM" id="Phobius"/>
    </source>
</evidence>
<evidence type="ECO:0000256" key="3">
    <source>
        <dbReference type="ARBA" id="ARBA00023315"/>
    </source>
</evidence>
<dbReference type="CDD" id="cd07989">
    <property type="entry name" value="LPLAT_AGPAT-like"/>
    <property type="match status" value="1"/>
</dbReference>
<feature type="domain" description="Phospholipid/glycerol acyltransferase" evidence="5">
    <location>
        <begin position="95"/>
        <end position="203"/>
    </location>
</feature>
<dbReference type="SMART" id="SM00563">
    <property type="entry name" value="PlsC"/>
    <property type="match status" value="1"/>
</dbReference>
<dbReference type="PANTHER" id="PTHR10434:SF66">
    <property type="entry name" value="PHOSPHOLIPID_GLYCEROL ACYLTRANSFERASE DOMAIN-CONTAINING PROTEIN"/>
    <property type="match status" value="1"/>
</dbReference>
<reference evidence="6" key="1">
    <citation type="submission" date="2022-03" db="EMBL/GenBank/DDBJ databases">
        <title>Pseudomonas marianensis sp. nov., a marine bacterium isolated from deep-sea sediments of the Mariana Trench.</title>
        <authorList>
            <person name="Wei Y."/>
        </authorList>
    </citation>
    <scope>NUCLEOTIDE SEQUENCE</scope>
    <source>
        <strain evidence="6">PS1</strain>
    </source>
</reference>
<sequence>MELAASSLTPRRSAPWAWRLIATALSFTLFGLGGLCLRLVVFPLLSLLPGDAALQRRRARQTVSRLFWLFVQFMYRSGVLTYEVEGAERLGRPGQLVIANHPSLIDVVVLIGLIRDANCVVKQSLWDNPFTRGPIRAAQYISNNGSAEMLDEAASALRDGQTLIIFPEGTRTTPGQAPQFHRGAASIALRGATVVTPVVISVTPTTLTKAEPWYRIPARRFHFHLRVGADIDPQAFAAGGAAPIASRRLNDHLHQHFIQELALDEPT</sequence>
<dbReference type="GO" id="GO:0006654">
    <property type="term" value="P:phosphatidic acid biosynthetic process"/>
    <property type="evidence" value="ECO:0007669"/>
    <property type="project" value="TreeGrafter"/>
</dbReference>
<dbReference type="Proteomes" id="UP001139682">
    <property type="component" value="Unassembled WGS sequence"/>
</dbReference>
<comment type="pathway">
    <text evidence="1">Lipid metabolism.</text>
</comment>
<evidence type="ECO:0000256" key="1">
    <source>
        <dbReference type="ARBA" id="ARBA00005189"/>
    </source>
</evidence>
<keyword evidence="4" id="KW-0472">Membrane</keyword>
<keyword evidence="7" id="KW-1185">Reference proteome</keyword>
<evidence type="ECO:0000256" key="2">
    <source>
        <dbReference type="ARBA" id="ARBA00022679"/>
    </source>
</evidence>
<comment type="caution">
    <text evidence="6">The sequence shown here is derived from an EMBL/GenBank/DDBJ whole genome shotgun (WGS) entry which is preliminary data.</text>
</comment>
<dbReference type="InterPro" id="IPR002123">
    <property type="entry name" value="Plipid/glycerol_acylTrfase"/>
</dbReference>
<keyword evidence="2" id="KW-0808">Transferase</keyword>
<proteinExistence type="predicted"/>
<dbReference type="PANTHER" id="PTHR10434">
    <property type="entry name" value="1-ACYL-SN-GLYCEROL-3-PHOSPHATE ACYLTRANSFERASE"/>
    <property type="match status" value="1"/>
</dbReference>
<protein>
    <submittedName>
        <fullName evidence="6">1-acyl-sn-glycerol-3-phosphate acyltransferase</fullName>
    </submittedName>
</protein>
<evidence type="ECO:0000313" key="7">
    <source>
        <dbReference type="Proteomes" id="UP001139682"/>
    </source>
</evidence>
<organism evidence="6 7">
    <name type="scientific">Stutzerimonas marianensis</name>
    <dbReference type="NCBI Taxonomy" id="2929513"/>
    <lineage>
        <taxon>Bacteria</taxon>
        <taxon>Pseudomonadati</taxon>
        <taxon>Pseudomonadota</taxon>
        <taxon>Gammaproteobacteria</taxon>
        <taxon>Pseudomonadales</taxon>
        <taxon>Pseudomonadaceae</taxon>
        <taxon>Stutzerimonas</taxon>
    </lineage>
</organism>
<keyword evidence="4" id="KW-1133">Transmembrane helix</keyword>
<dbReference type="RefSeq" id="WP_243606713.1">
    <property type="nucleotide sequence ID" value="NZ_JALGRD010000008.1"/>
</dbReference>
<dbReference type="EMBL" id="JALGRD010000008">
    <property type="protein sequence ID" value="MCJ0974640.1"/>
    <property type="molecule type" value="Genomic_DNA"/>
</dbReference>
<feature type="transmembrane region" description="Helical" evidence="4">
    <location>
        <begin position="20"/>
        <end position="45"/>
    </location>
</feature>
<dbReference type="Pfam" id="PF01553">
    <property type="entry name" value="Acyltransferase"/>
    <property type="match status" value="1"/>
</dbReference>
<gene>
    <name evidence="6" type="ORF">MST27_14810</name>
</gene>
<evidence type="ECO:0000313" key="6">
    <source>
        <dbReference type="EMBL" id="MCJ0974640.1"/>
    </source>
</evidence>